<name>A0ABQ5UMS6_9HYPH</name>
<organism evidence="1 2">
    <name type="scientific">Maritalea porphyrae</name>
    <dbReference type="NCBI Taxonomy" id="880732"/>
    <lineage>
        <taxon>Bacteria</taxon>
        <taxon>Pseudomonadati</taxon>
        <taxon>Pseudomonadota</taxon>
        <taxon>Alphaproteobacteria</taxon>
        <taxon>Hyphomicrobiales</taxon>
        <taxon>Devosiaceae</taxon>
        <taxon>Maritalea</taxon>
    </lineage>
</organism>
<dbReference type="Proteomes" id="UP001161405">
    <property type="component" value="Unassembled WGS sequence"/>
</dbReference>
<comment type="caution">
    <text evidence="1">The sequence shown here is derived from an EMBL/GenBank/DDBJ whole genome shotgun (WGS) entry which is preliminary data.</text>
</comment>
<sequence length="135" mass="14893">MSLSPQEALVYIMVMVSASDRRMSDEELGRIGSVVRNLPIFRDFTQDALPFVCGQCADALDNDNGMNNVLDLIAETIPPKLRDTAYAVAVEVAAADLDIRPEEVRILELLRGRLKVNKLTSAAIELAAQARHRVE</sequence>
<accession>A0ABQ5UMS6</accession>
<dbReference type="RefSeq" id="WP_284361175.1">
    <property type="nucleotide sequence ID" value="NZ_BSNI01000001.1"/>
</dbReference>
<gene>
    <name evidence="1" type="ORF">GCM10007879_02260</name>
</gene>
<evidence type="ECO:0000313" key="2">
    <source>
        <dbReference type="Proteomes" id="UP001161405"/>
    </source>
</evidence>
<dbReference type="Gene3D" id="1.10.3680.10">
    <property type="entry name" value="TerB-like"/>
    <property type="match status" value="1"/>
</dbReference>
<reference evidence="1" key="1">
    <citation type="journal article" date="2014" name="Int. J. Syst. Evol. Microbiol.">
        <title>Complete genome of a new Firmicutes species belonging to the dominant human colonic microbiota ('Ruminococcus bicirculans') reveals two chromosomes and a selective capacity to utilize plant glucans.</title>
        <authorList>
            <consortium name="NISC Comparative Sequencing Program"/>
            <person name="Wegmann U."/>
            <person name="Louis P."/>
            <person name="Goesmann A."/>
            <person name="Henrissat B."/>
            <person name="Duncan S.H."/>
            <person name="Flint H.J."/>
        </authorList>
    </citation>
    <scope>NUCLEOTIDE SEQUENCE</scope>
    <source>
        <strain evidence="1">NBRC 107169</strain>
    </source>
</reference>
<evidence type="ECO:0008006" key="3">
    <source>
        <dbReference type="Google" id="ProtNLM"/>
    </source>
</evidence>
<dbReference type="CDD" id="cd07176">
    <property type="entry name" value="terB"/>
    <property type="match status" value="1"/>
</dbReference>
<dbReference type="InterPro" id="IPR029024">
    <property type="entry name" value="TerB-like"/>
</dbReference>
<dbReference type="EMBL" id="BSNI01000001">
    <property type="protein sequence ID" value="GLQ15977.1"/>
    <property type="molecule type" value="Genomic_DNA"/>
</dbReference>
<dbReference type="SUPFAM" id="SSF158682">
    <property type="entry name" value="TerB-like"/>
    <property type="match status" value="1"/>
</dbReference>
<proteinExistence type="predicted"/>
<reference evidence="1" key="2">
    <citation type="submission" date="2023-01" db="EMBL/GenBank/DDBJ databases">
        <title>Draft genome sequence of Maritalea porphyrae strain NBRC 107169.</title>
        <authorList>
            <person name="Sun Q."/>
            <person name="Mori K."/>
        </authorList>
    </citation>
    <scope>NUCLEOTIDE SEQUENCE</scope>
    <source>
        <strain evidence="1">NBRC 107169</strain>
    </source>
</reference>
<keyword evidence="2" id="KW-1185">Reference proteome</keyword>
<protein>
    <recommendedName>
        <fullName evidence="3">Tellurite resistance protein TerB</fullName>
    </recommendedName>
</protein>
<evidence type="ECO:0000313" key="1">
    <source>
        <dbReference type="EMBL" id="GLQ15977.1"/>
    </source>
</evidence>